<evidence type="ECO:0000256" key="3">
    <source>
        <dbReference type="ARBA" id="ARBA00022801"/>
    </source>
</evidence>
<feature type="domain" description="Enoyl-CoA hydratase/isomerase" evidence="4">
    <location>
        <begin position="22"/>
        <end position="355"/>
    </location>
</feature>
<dbReference type="GO" id="GO:0003860">
    <property type="term" value="F:3-hydroxyisobutyryl-CoA hydrolase activity"/>
    <property type="evidence" value="ECO:0007669"/>
    <property type="project" value="UniProtKB-EC"/>
</dbReference>
<evidence type="ECO:0000259" key="4">
    <source>
        <dbReference type="Pfam" id="PF16113"/>
    </source>
</evidence>
<dbReference type="InterPro" id="IPR029045">
    <property type="entry name" value="ClpP/crotonase-like_dom_sf"/>
</dbReference>
<dbReference type="GO" id="GO:0006574">
    <property type="term" value="P:L-valine catabolic process"/>
    <property type="evidence" value="ECO:0007669"/>
    <property type="project" value="TreeGrafter"/>
</dbReference>
<dbReference type="Proteomes" id="UP000414233">
    <property type="component" value="Unassembled WGS sequence"/>
</dbReference>
<dbReference type="InterPro" id="IPR032259">
    <property type="entry name" value="HIBYL-CoA-H"/>
</dbReference>
<dbReference type="AlphaFoldDB" id="A0A5E4RWT8"/>
<dbReference type="SUPFAM" id="SSF52096">
    <property type="entry name" value="ClpP/crotonase"/>
    <property type="match status" value="1"/>
</dbReference>
<sequence length="375" mass="40540">MNLYDGAVAAQDEVLFEVVNCIGVVTLNRPRALNALSHGMIRAISAQMTAWATDDDVKAVLVEGAGDKAFCAGGDVRALYDSRLTGGTLHHEFFVDEYRLNYLTHRYPKPYLALLDGIVMGGGMGLSQGAALRLVTDKTRLAMPETGIGLFPDVGASWFMGRVAVTLSRYLGIAGVTIGAADALYAGLADLWLPGDAPTHVRERLWSLDWDAGNTADPLAQLRDALAPLGRTWAEDPPLARERVSVDRHFSAPDVAGIVASLAADADSAWARDTLMLLQSRSPLMMCVTDRQLALGRRLDLADCFRLELGLGYRAFEDGDFMEGVRALLVDKDKQPRWRPAALAQVTPARIEAFFTSPWASASHPLADLGKSADS</sequence>
<dbReference type="Gene3D" id="3.90.226.10">
    <property type="entry name" value="2-enoyl-CoA Hydratase, Chain A, domain 1"/>
    <property type="match status" value="1"/>
</dbReference>
<dbReference type="InterPro" id="IPR045004">
    <property type="entry name" value="ECH_dom"/>
</dbReference>
<dbReference type="RefSeq" id="WP_150695348.1">
    <property type="nucleotide sequence ID" value="NZ_CABPRZ010000001.1"/>
</dbReference>
<evidence type="ECO:0000313" key="6">
    <source>
        <dbReference type="Proteomes" id="UP000414233"/>
    </source>
</evidence>
<organism evidence="5 6">
    <name type="scientific">Pandoraea terrae</name>
    <dbReference type="NCBI Taxonomy" id="1537710"/>
    <lineage>
        <taxon>Bacteria</taxon>
        <taxon>Pseudomonadati</taxon>
        <taxon>Pseudomonadota</taxon>
        <taxon>Betaproteobacteria</taxon>
        <taxon>Burkholderiales</taxon>
        <taxon>Burkholderiaceae</taxon>
        <taxon>Pandoraea</taxon>
    </lineage>
</organism>
<accession>A0A5E4RWT8</accession>
<gene>
    <name evidence="5" type="primary">crt_2</name>
    <name evidence="5" type="ORF">PTE30175_00390</name>
</gene>
<evidence type="ECO:0000313" key="5">
    <source>
        <dbReference type="EMBL" id="VVD66894.1"/>
    </source>
</evidence>
<name>A0A5E4RWT8_9BURK</name>
<dbReference type="PANTHER" id="PTHR43176:SF3">
    <property type="entry name" value="3-HYDROXYISOBUTYRYL-COA HYDROLASE, MITOCHONDRIAL"/>
    <property type="match status" value="1"/>
</dbReference>
<dbReference type="OrthoDB" id="9790967at2"/>
<dbReference type="Pfam" id="PF16113">
    <property type="entry name" value="ECH_2"/>
    <property type="match status" value="1"/>
</dbReference>
<dbReference type="GO" id="GO:0016829">
    <property type="term" value="F:lyase activity"/>
    <property type="evidence" value="ECO:0007669"/>
    <property type="project" value="UniProtKB-KW"/>
</dbReference>
<keyword evidence="6" id="KW-1185">Reference proteome</keyword>
<proteinExistence type="predicted"/>
<evidence type="ECO:0000256" key="2">
    <source>
        <dbReference type="ARBA" id="ARBA00011915"/>
    </source>
</evidence>
<evidence type="ECO:0000256" key="1">
    <source>
        <dbReference type="ARBA" id="ARBA00001709"/>
    </source>
</evidence>
<comment type="catalytic activity">
    <reaction evidence="1">
        <text>3-hydroxy-2-methylpropanoyl-CoA + H2O = 3-hydroxy-2-methylpropanoate + CoA + H(+)</text>
        <dbReference type="Rhea" id="RHEA:20888"/>
        <dbReference type="ChEBI" id="CHEBI:11805"/>
        <dbReference type="ChEBI" id="CHEBI:15377"/>
        <dbReference type="ChEBI" id="CHEBI:15378"/>
        <dbReference type="ChEBI" id="CHEBI:57287"/>
        <dbReference type="ChEBI" id="CHEBI:57340"/>
        <dbReference type="EC" id="3.1.2.4"/>
    </reaction>
</comment>
<dbReference type="CDD" id="cd06558">
    <property type="entry name" value="crotonase-like"/>
    <property type="match status" value="1"/>
</dbReference>
<protein>
    <recommendedName>
        <fullName evidence="2">3-hydroxyisobutyryl-CoA hydrolase</fullName>
        <ecNumber evidence="2">3.1.2.4</ecNumber>
    </recommendedName>
</protein>
<dbReference type="PANTHER" id="PTHR43176">
    <property type="entry name" value="3-HYDROXYISOBUTYRYL-COA HYDROLASE-RELATED"/>
    <property type="match status" value="1"/>
</dbReference>
<dbReference type="EMBL" id="CABPRZ010000001">
    <property type="protein sequence ID" value="VVD66894.1"/>
    <property type="molecule type" value="Genomic_DNA"/>
</dbReference>
<dbReference type="EC" id="3.1.2.4" evidence="2"/>
<keyword evidence="5" id="KW-0456">Lyase</keyword>
<keyword evidence="3" id="KW-0378">Hydrolase</keyword>
<reference evidence="5 6" key="1">
    <citation type="submission" date="2019-08" db="EMBL/GenBank/DDBJ databases">
        <authorList>
            <person name="Peeters C."/>
        </authorList>
    </citation>
    <scope>NUCLEOTIDE SEQUENCE [LARGE SCALE GENOMIC DNA]</scope>
    <source>
        <strain evidence="5 6">LMG 30175</strain>
    </source>
</reference>
<dbReference type="NCBIfam" id="NF004127">
    <property type="entry name" value="PRK05617.1"/>
    <property type="match status" value="1"/>
</dbReference>
<dbReference type="GO" id="GO:0005829">
    <property type="term" value="C:cytosol"/>
    <property type="evidence" value="ECO:0007669"/>
    <property type="project" value="TreeGrafter"/>
</dbReference>